<dbReference type="PANTHER" id="PTHR30266:SF2">
    <property type="entry name" value="LARGE-CONDUCTANCE MECHANOSENSITIVE CHANNEL"/>
    <property type="match status" value="1"/>
</dbReference>
<organism evidence="6 7">
    <name type="scientific">Aquibacillus salsiterrae</name>
    <dbReference type="NCBI Taxonomy" id="2950439"/>
    <lineage>
        <taxon>Bacteria</taxon>
        <taxon>Bacillati</taxon>
        <taxon>Bacillota</taxon>
        <taxon>Bacilli</taxon>
        <taxon>Bacillales</taxon>
        <taxon>Bacillaceae</taxon>
        <taxon>Aquibacillus</taxon>
    </lineage>
</organism>
<evidence type="ECO:0000313" key="6">
    <source>
        <dbReference type="EMBL" id="MDC3417116.1"/>
    </source>
</evidence>
<keyword evidence="4 5" id="KW-0472">Membrane</keyword>
<dbReference type="SUPFAM" id="SSF81330">
    <property type="entry name" value="Gated mechanosensitive channel"/>
    <property type="match status" value="1"/>
</dbReference>
<dbReference type="GO" id="GO:0016020">
    <property type="term" value="C:membrane"/>
    <property type="evidence" value="ECO:0007669"/>
    <property type="project" value="UniProtKB-SubCell"/>
</dbReference>
<dbReference type="EMBL" id="JAMQKC010000006">
    <property type="protein sequence ID" value="MDC3417116.1"/>
    <property type="molecule type" value="Genomic_DNA"/>
</dbReference>
<dbReference type="InterPro" id="IPR037673">
    <property type="entry name" value="MSC/AndL"/>
</dbReference>
<comment type="caution">
    <text evidence="6">The sequence shown here is derived from an EMBL/GenBank/DDBJ whole genome shotgun (WGS) entry which is preliminary data.</text>
</comment>
<evidence type="ECO:0000256" key="1">
    <source>
        <dbReference type="ARBA" id="ARBA00004141"/>
    </source>
</evidence>
<dbReference type="AlphaFoldDB" id="A0A9X4AER9"/>
<name>A0A9X4AER9_9BACI</name>
<accession>A0A9X4AER9</accession>
<dbReference type="Pfam" id="PF01741">
    <property type="entry name" value="MscL"/>
    <property type="match status" value="1"/>
</dbReference>
<keyword evidence="2 5" id="KW-0812">Transmembrane</keyword>
<keyword evidence="7" id="KW-1185">Reference proteome</keyword>
<evidence type="ECO:0000313" key="7">
    <source>
        <dbReference type="Proteomes" id="UP001145069"/>
    </source>
</evidence>
<gene>
    <name evidence="6" type="ORF">NC799_09290</name>
</gene>
<dbReference type="Gene3D" id="1.10.1200.120">
    <property type="entry name" value="Large-conductance mechanosensitive channel, MscL, domain 1"/>
    <property type="match status" value="1"/>
</dbReference>
<protein>
    <submittedName>
        <fullName evidence="6">MscL family protein</fullName>
    </submittedName>
</protein>
<reference evidence="6" key="1">
    <citation type="submission" date="2022-06" db="EMBL/GenBank/DDBJ databases">
        <title>Aquibacillus sp. a new bacterium isolated from soil saline samples.</title>
        <authorList>
            <person name="Galisteo C."/>
            <person name="De La Haba R."/>
            <person name="Sanchez-Porro C."/>
            <person name="Ventosa A."/>
        </authorList>
    </citation>
    <scope>NUCLEOTIDE SEQUENCE</scope>
    <source>
        <strain evidence="6">3ASR75-54</strain>
    </source>
</reference>
<evidence type="ECO:0000256" key="2">
    <source>
        <dbReference type="ARBA" id="ARBA00022692"/>
    </source>
</evidence>
<dbReference type="GO" id="GO:0008381">
    <property type="term" value="F:mechanosensitive monoatomic ion channel activity"/>
    <property type="evidence" value="ECO:0007669"/>
    <property type="project" value="TreeGrafter"/>
</dbReference>
<proteinExistence type="predicted"/>
<dbReference type="InterPro" id="IPR036019">
    <property type="entry name" value="MscL_channel"/>
</dbReference>
<dbReference type="Proteomes" id="UP001145069">
    <property type="component" value="Unassembled WGS sequence"/>
</dbReference>
<evidence type="ECO:0000256" key="5">
    <source>
        <dbReference type="SAM" id="Phobius"/>
    </source>
</evidence>
<evidence type="ECO:0000256" key="4">
    <source>
        <dbReference type="ARBA" id="ARBA00023136"/>
    </source>
</evidence>
<comment type="subcellular location">
    <subcellularLocation>
        <location evidence="1">Membrane</location>
        <topology evidence="1">Multi-pass membrane protein</topology>
    </subcellularLocation>
</comment>
<feature type="transmembrane region" description="Helical" evidence="5">
    <location>
        <begin position="60"/>
        <end position="81"/>
    </location>
</feature>
<sequence length="145" mass="15949">MVLGAAFSGLIDSLVSDVLLPPVGVLLAKMNFSNLFITLGDGNYTSLSAAKEAGAATINYGLFLTSFIRFIIIVFVIFMVIRQMNRWKKPGQNPVDAMTKKECPYCKMGIPSQAIRCPNCSSDLEIKTDDRVINKSDSPLRLKIK</sequence>
<evidence type="ECO:0000256" key="3">
    <source>
        <dbReference type="ARBA" id="ARBA00022989"/>
    </source>
</evidence>
<dbReference type="PANTHER" id="PTHR30266">
    <property type="entry name" value="MECHANOSENSITIVE CHANNEL MSCL"/>
    <property type="match status" value="1"/>
</dbReference>
<keyword evidence="3 5" id="KW-1133">Transmembrane helix</keyword>